<feature type="transmembrane region" description="Helical" evidence="9">
    <location>
        <begin position="696"/>
        <end position="716"/>
    </location>
</feature>
<dbReference type="GO" id="GO:0005216">
    <property type="term" value="F:monoatomic ion channel activity"/>
    <property type="evidence" value="ECO:0007669"/>
    <property type="project" value="InterPro"/>
</dbReference>
<keyword evidence="6" id="KW-0443">Lipid metabolism</keyword>
<evidence type="ECO:0000313" key="11">
    <source>
        <dbReference type="EMBL" id="KAG6951356.1"/>
    </source>
</evidence>
<dbReference type="PROSITE" id="PS50042">
    <property type="entry name" value="CNMP_BINDING_3"/>
    <property type="match status" value="1"/>
</dbReference>
<dbReference type="InterPro" id="IPR000595">
    <property type="entry name" value="cNMP-bd_dom"/>
</dbReference>
<evidence type="ECO:0000259" key="10">
    <source>
        <dbReference type="PROSITE" id="PS50042"/>
    </source>
</evidence>
<feature type="transmembrane region" description="Helical" evidence="9">
    <location>
        <begin position="898"/>
        <end position="920"/>
    </location>
</feature>
<dbReference type="SMART" id="SM00100">
    <property type="entry name" value="cNMP"/>
    <property type="match status" value="1"/>
</dbReference>
<keyword evidence="2" id="KW-0436">Ligase</keyword>
<dbReference type="VEuPathDB" id="FungiDB:PC110_g2280"/>
<dbReference type="EMBL" id="JAENGZ010001024">
    <property type="protein sequence ID" value="KAG6951356.1"/>
    <property type="molecule type" value="Genomic_DNA"/>
</dbReference>
<feature type="region of interest" description="Disordered" evidence="8">
    <location>
        <begin position="1126"/>
        <end position="1166"/>
    </location>
</feature>
<dbReference type="GO" id="GO:0005783">
    <property type="term" value="C:endoplasmic reticulum"/>
    <property type="evidence" value="ECO:0007669"/>
    <property type="project" value="TreeGrafter"/>
</dbReference>
<dbReference type="AlphaFoldDB" id="A0A8T1TYM1"/>
<evidence type="ECO:0000313" key="12">
    <source>
        <dbReference type="Proteomes" id="UP000688947"/>
    </source>
</evidence>
<evidence type="ECO:0000256" key="1">
    <source>
        <dbReference type="ARBA" id="ARBA00004141"/>
    </source>
</evidence>
<reference evidence="11" key="1">
    <citation type="submission" date="2021-01" db="EMBL/GenBank/DDBJ databases">
        <title>Phytophthora aleatoria, a newly-described species from Pinus radiata is distinct from Phytophthora cactorum isolates based on comparative genomics.</title>
        <authorList>
            <person name="Mcdougal R."/>
            <person name="Panda P."/>
            <person name="Williams N."/>
            <person name="Studholme D.J."/>
        </authorList>
    </citation>
    <scope>NUCLEOTIDE SEQUENCE</scope>
    <source>
        <strain evidence="11">NZFS 3830</strain>
    </source>
</reference>
<evidence type="ECO:0000256" key="4">
    <source>
        <dbReference type="ARBA" id="ARBA00022832"/>
    </source>
</evidence>
<dbReference type="PROSITE" id="PS00455">
    <property type="entry name" value="AMP_BINDING"/>
    <property type="match status" value="1"/>
</dbReference>
<sequence>MSDLAAREPTTVLGVFKGVVSHLPHGRALSIKKDGEWVTHTWQQYNEISQQFARALIHVGVEPHEVVNVLGPNCPEWLFTNMGSIMAGAVIAGVYVTSTPEACQYISAHCDAKVVVVSDKAQLDKYLSVVDQLPKLKALVVWSEADVPQETNCSVPIYSFSDFLRLGENVEARLLDERMAAQLPGHCCTLIYTSGTTGPPKAVMISHDNLTWTVAAAMNTLPALGDAKRTVSFLPLSHVAAQILDIHLPLAIGSEVYFAGPDALRGGLLGTLQEVRPNFFFGVPRVWEKMMESLKEKLGGAPEGLKKSLLTWAMVQGAENAEQSQYGVTPRLSLSFWAADYLLLGKVRSALGLDECTTFLTGAAPIAPDVIRYFSTLNIPLYELFGQSECTGPHSTNTPDKWKIGSVGPEMEGTKTRIDSDTGEIQYTGRHIFMGYLKDEAATKAALDDDGWLYSGDVGEIDKDGFLSITGRIKEIIITSGGENVPPILIENALKAELPVLANVVVIGEQRKFLTFLCSLRVEPDVVTGAPTDKLDKTALAVAKEIGSKATTVPEAQECEKFRKHIEDGMARANAKAASRAQQLQKFFIIPREFSLDGNELTPTMKVKRAVVETKYNQEIEDIAIISPLVHWAGGWGVHRHIGKTGRLWRGALGGTRAEVVPASNRVSLKVAEQERLVRLARSNRTYKYMLLPDSLFRYCWDLLLAITTILLIWRVPYTIAFGDSDLWYWFAFNKITDVIYLLDVILNFRTGYVEDTEVIMDNRLVAKHYIKTWFIVDVIGSIPVEYIVSFNTAGISSVERKAFKASVKYMKVPKLFRVTRLIKFVQKYMKFAYAVQVFACYISFIHWVACLWAGPMLGLADVEDDQLAYNEALYSAVLLMLNISAAQVEPKWQFVSALLGVVGFLFQCLTLASITAGVIGSSSRALQYQEKVRMVMSDLKALHVPSELRKSARNYYETLWRMKNTSDRYEKAIYEDEDLSPALRAEIALYIHRNLIATVPLFQDCSDSCLAACVMRLKTQLYMRGDVVFHKGDPANSMVIISRGKIKVISPDNEGLLVVLKQGSTFCELKSLERNDAEEIFDAYPHIHDRLFAEAEKRRLDTRLKARLYNVKVLDNAHAVDVSSIVEDPDGGTNSKSFVDGGADDKPPATSSSGSGGKPSRYNSFQTEDGIAVNSELDNMNINLEEIQRLNGGSRFIWR</sequence>
<name>A0A8T1TYM1_9STRA</name>
<dbReference type="Pfam" id="PF23562">
    <property type="entry name" value="AMP-binding_C_3"/>
    <property type="match status" value="1"/>
</dbReference>
<feature type="transmembrane region" description="Helical" evidence="9">
    <location>
        <begin position="728"/>
        <end position="747"/>
    </location>
</feature>
<dbReference type="Pfam" id="PF00027">
    <property type="entry name" value="cNMP_binding"/>
    <property type="match status" value="1"/>
</dbReference>
<evidence type="ECO:0000256" key="2">
    <source>
        <dbReference type="ARBA" id="ARBA00022598"/>
    </source>
</evidence>
<comment type="subcellular location">
    <subcellularLocation>
        <location evidence="1">Membrane</location>
        <topology evidence="1">Multi-pass membrane protein</topology>
    </subcellularLocation>
</comment>
<comment type="caution">
    <text evidence="11">The sequence shown here is derived from an EMBL/GenBank/DDBJ whole genome shotgun (WGS) entry which is preliminary data.</text>
</comment>
<evidence type="ECO:0000256" key="6">
    <source>
        <dbReference type="ARBA" id="ARBA00023098"/>
    </source>
</evidence>
<dbReference type="VEuPathDB" id="FungiDB:PC110_g2281"/>
<feature type="transmembrane region" description="Helical" evidence="9">
    <location>
        <begin position="868"/>
        <end position="886"/>
    </location>
</feature>
<dbReference type="PANTHER" id="PTHR43272">
    <property type="entry name" value="LONG-CHAIN-FATTY-ACID--COA LIGASE"/>
    <property type="match status" value="1"/>
</dbReference>
<proteinExistence type="predicted"/>
<evidence type="ECO:0000256" key="5">
    <source>
        <dbReference type="ARBA" id="ARBA00022989"/>
    </source>
</evidence>
<dbReference type="InterPro" id="IPR005821">
    <property type="entry name" value="Ion_trans_dom"/>
</dbReference>
<evidence type="ECO:0000256" key="3">
    <source>
        <dbReference type="ARBA" id="ARBA00022692"/>
    </source>
</evidence>
<keyword evidence="5 9" id="KW-1133">Transmembrane helix</keyword>
<dbReference type="Pfam" id="PF00520">
    <property type="entry name" value="Ion_trans"/>
    <property type="match status" value="1"/>
</dbReference>
<dbReference type="OrthoDB" id="3633556at2759"/>
<protein>
    <recommendedName>
        <fullName evidence="10">Cyclic nucleotide-binding domain-containing protein</fullName>
    </recommendedName>
</protein>
<dbReference type="Proteomes" id="UP000688947">
    <property type="component" value="Unassembled WGS sequence"/>
</dbReference>
<keyword evidence="3 9" id="KW-0812">Transmembrane</keyword>
<dbReference type="InterPro" id="IPR020845">
    <property type="entry name" value="AMP-binding_CS"/>
</dbReference>
<feature type="domain" description="Cyclic nucleotide-binding" evidence="10">
    <location>
        <begin position="1002"/>
        <end position="1076"/>
    </location>
</feature>
<evidence type="ECO:0000256" key="9">
    <source>
        <dbReference type="SAM" id="Phobius"/>
    </source>
</evidence>
<keyword evidence="7 9" id="KW-0472">Membrane</keyword>
<keyword evidence="4" id="KW-0276">Fatty acid metabolism</keyword>
<dbReference type="PANTHER" id="PTHR43272:SF32">
    <property type="entry name" value="AMP-DEPENDENT SYNTHETASE_LIGASE DOMAIN-CONTAINING PROTEIN"/>
    <property type="match status" value="1"/>
</dbReference>
<feature type="transmembrane region" description="Helical" evidence="9">
    <location>
        <begin position="832"/>
        <end position="856"/>
    </location>
</feature>
<dbReference type="GO" id="GO:0016020">
    <property type="term" value="C:membrane"/>
    <property type="evidence" value="ECO:0007669"/>
    <property type="project" value="UniProtKB-SubCell"/>
</dbReference>
<dbReference type="Pfam" id="PF00501">
    <property type="entry name" value="AMP-binding"/>
    <property type="match status" value="1"/>
</dbReference>
<dbReference type="CDD" id="cd00038">
    <property type="entry name" value="CAP_ED"/>
    <property type="match status" value="1"/>
</dbReference>
<dbReference type="InterPro" id="IPR000873">
    <property type="entry name" value="AMP-dep_synth/lig_dom"/>
</dbReference>
<evidence type="ECO:0000256" key="8">
    <source>
        <dbReference type="SAM" id="MobiDB-lite"/>
    </source>
</evidence>
<dbReference type="GO" id="GO:0004467">
    <property type="term" value="F:long-chain fatty acid-CoA ligase activity"/>
    <property type="evidence" value="ECO:0007669"/>
    <property type="project" value="TreeGrafter"/>
</dbReference>
<gene>
    <name evidence="11" type="ORF">JG687_00013667</name>
</gene>
<evidence type="ECO:0000256" key="7">
    <source>
        <dbReference type="ARBA" id="ARBA00023136"/>
    </source>
</evidence>
<accession>A0A8T1TYM1</accession>
<organism evidence="11 12">
    <name type="scientific">Phytophthora cactorum</name>
    <dbReference type="NCBI Taxonomy" id="29920"/>
    <lineage>
        <taxon>Eukaryota</taxon>
        <taxon>Sar</taxon>
        <taxon>Stramenopiles</taxon>
        <taxon>Oomycota</taxon>
        <taxon>Peronosporomycetes</taxon>
        <taxon>Peronosporales</taxon>
        <taxon>Peronosporaceae</taxon>
        <taxon>Phytophthora</taxon>
    </lineage>
</organism>